<dbReference type="Proteomes" id="UP000501891">
    <property type="component" value="Chromosome"/>
</dbReference>
<reference evidence="4" key="1">
    <citation type="submission" date="2020-04" db="EMBL/GenBank/DDBJ databases">
        <title>A desert anoxygenic phototrophic bacterium fixes CO2 using RubisCO under aerobic conditions.</title>
        <authorList>
            <person name="Tang K."/>
        </authorList>
    </citation>
    <scope>NUCLEOTIDE SEQUENCE [LARGE SCALE GENOMIC DNA]</scope>
    <source>
        <strain evidence="4">MIMtkB3</strain>
    </source>
</reference>
<dbReference type="SUPFAM" id="SSF55729">
    <property type="entry name" value="Acyl-CoA N-acyltransferases (Nat)"/>
    <property type="match status" value="1"/>
</dbReference>
<gene>
    <name evidence="4" type="ORF">HHL28_14345</name>
</gene>
<keyword evidence="2" id="KW-0012">Acyltransferase</keyword>
<dbReference type="EMBL" id="CP051775">
    <property type="protein sequence ID" value="QJE74108.1"/>
    <property type="molecule type" value="Genomic_DNA"/>
</dbReference>
<protein>
    <submittedName>
        <fullName evidence="4">GNAT family N-acetyltransferase</fullName>
    </submittedName>
</protein>
<evidence type="ECO:0000313" key="4">
    <source>
        <dbReference type="EMBL" id="QJE74108.1"/>
    </source>
</evidence>
<dbReference type="InterPro" id="IPR016181">
    <property type="entry name" value="Acyl_CoA_acyltransferase"/>
</dbReference>
<dbReference type="PANTHER" id="PTHR10545:SF42">
    <property type="entry name" value="ACETYLTRANSFERASE"/>
    <property type="match status" value="1"/>
</dbReference>
<dbReference type="KEGG" id="acru:HHL28_14345"/>
<evidence type="ECO:0000256" key="2">
    <source>
        <dbReference type="ARBA" id="ARBA00023315"/>
    </source>
</evidence>
<evidence type="ECO:0000259" key="3">
    <source>
        <dbReference type="PROSITE" id="PS51186"/>
    </source>
</evidence>
<feature type="domain" description="N-acetyltransferase" evidence="3">
    <location>
        <begin position="6"/>
        <end position="152"/>
    </location>
</feature>
<dbReference type="PROSITE" id="PS51186">
    <property type="entry name" value="GNAT"/>
    <property type="match status" value="1"/>
</dbReference>
<keyword evidence="5" id="KW-1185">Reference proteome</keyword>
<dbReference type="Gene3D" id="3.40.630.30">
    <property type="match status" value="1"/>
</dbReference>
<evidence type="ECO:0000313" key="5">
    <source>
        <dbReference type="Proteomes" id="UP000501891"/>
    </source>
</evidence>
<dbReference type="InterPro" id="IPR051016">
    <property type="entry name" value="Diverse_Substrate_AcTransf"/>
</dbReference>
<dbReference type="InterPro" id="IPR000182">
    <property type="entry name" value="GNAT_dom"/>
</dbReference>
<dbReference type="GO" id="GO:0008080">
    <property type="term" value="F:N-acetyltransferase activity"/>
    <property type="evidence" value="ECO:0007669"/>
    <property type="project" value="TreeGrafter"/>
</dbReference>
<organism evidence="4 5">
    <name type="scientific">Aerophototrophica crusticola</name>
    <dbReference type="NCBI Taxonomy" id="1709002"/>
    <lineage>
        <taxon>Bacteria</taxon>
        <taxon>Pseudomonadati</taxon>
        <taxon>Pseudomonadota</taxon>
        <taxon>Alphaproteobacteria</taxon>
        <taxon>Rhodospirillales</taxon>
        <taxon>Rhodospirillaceae</taxon>
        <taxon>Aerophototrophica</taxon>
    </lineage>
</organism>
<evidence type="ECO:0000256" key="1">
    <source>
        <dbReference type="ARBA" id="ARBA00022679"/>
    </source>
</evidence>
<accession>A0A858R9N2</accession>
<keyword evidence="1" id="KW-0808">Transferase</keyword>
<dbReference type="Pfam" id="PF00583">
    <property type="entry name" value="Acetyltransf_1"/>
    <property type="match status" value="1"/>
</dbReference>
<proteinExistence type="predicted"/>
<name>A0A858R9N2_9PROT</name>
<dbReference type="AlphaFoldDB" id="A0A858R9N2"/>
<dbReference type="PANTHER" id="PTHR10545">
    <property type="entry name" value="DIAMINE N-ACETYLTRANSFERASE"/>
    <property type="match status" value="1"/>
</dbReference>
<dbReference type="CDD" id="cd04301">
    <property type="entry name" value="NAT_SF"/>
    <property type="match status" value="1"/>
</dbReference>
<sequence>MQETGIRIAAATPADEADWRRLFAAYCAFYGVSPGEGTVAEVWRRIVTPGDSTKALVARDGQGRALGICNYVLHAYTWGTSAICYLEDLFTVPEARGQGVGRALIGTLVGMGREQGWDRVYWHTAEDNATARTLYDKVAGGRDGFVRYVIRL</sequence>